<dbReference type="Gene3D" id="1.10.357.10">
    <property type="entry name" value="Tetracycline Repressor, domain 2"/>
    <property type="match status" value="1"/>
</dbReference>
<keyword evidence="1" id="KW-0805">Transcription regulation</keyword>
<feature type="DNA-binding region" description="H-T-H motif" evidence="4">
    <location>
        <begin position="31"/>
        <end position="50"/>
    </location>
</feature>
<keyword evidence="3" id="KW-0804">Transcription</keyword>
<reference evidence="6 7" key="1">
    <citation type="submission" date="2020-04" db="EMBL/GenBank/DDBJ databases">
        <title>Ferrimonas sp. S7 isolated from sea water.</title>
        <authorList>
            <person name="Bae S.S."/>
            <person name="Baek K."/>
        </authorList>
    </citation>
    <scope>NUCLEOTIDE SEQUENCE [LARGE SCALE GENOMIC DNA]</scope>
    <source>
        <strain evidence="6 7">S7</strain>
    </source>
</reference>
<dbReference type="PROSITE" id="PS50977">
    <property type="entry name" value="HTH_TETR_2"/>
    <property type="match status" value="1"/>
</dbReference>
<protein>
    <submittedName>
        <fullName evidence="6">TetR/AcrR family transcriptional regulator</fullName>
    </submittedName>
</protein>
<name>A0A6H1UDK1_9GAMM</name>
<dbReference type="KEGG" id="fes:HER31_08545"/>
<evidence type="ECO:0000256" key="2">
    <source>
        <dbReference type="ARBA" id="ARBA00023125"/>
    </source>
</evidence>
<evidence type="ECO:0000256" key="1">
    <source>
        <dbReference type="ARBA" id="ARBA00023015"/>
    </source>
</evidence>
<dbReference type="PRINTS" id="PR00455">
    <property type="entry name" value="HTHTETR"/>
</dbReference>
<dbReference type="PANTHER" id="PTHR47506">
    <property type="entry name" value="TRANSCRIPTIONAL REGULATORY PROTEIN"/>
    <property type="match status" value="1"/>
</dbReference>
<dbReference type="SUPFAM" id="SSF46689">
    <property type="entry name" value="Homeodomain-like"/>
    <property type="match status" value="1"/>
</dbReference>
<dbReference type="InterPro" id="IPR009057">
    <property type="entry name" value="Homeodomain-like_sf"/>
</dbReference>
<dbReference type="AlphaFoldDB" id="A0A6H1UDK1"/>
<evidence type="ECO:0000256" key="3">
    <source>
        <dbReference type="ARBA" id="ARBA00023163"/>
    </source>
</evidence>
<dbReference type="GO" id="GO:0003677">
    <property type="term" value="F:DNA binding"/>
    <property type="evidence" value="ECO:0007669"/>
    <property type="project" value="UniProtKB-UniRule"/>
</dbReference>
<evidence type="ECO:0000259" key="5">
    <source>
        <dbReference type="PROSITE" id="PS50977"/>
    </source>
</evidence>
<dbReference type="Proteomes" id="UP000501602">
    <property type="component" value="Chromosome"/>
</dbReference>
<dbReference type="Pfam" id="PF00440">
    <property type="entry name" value="TetR_N"/>
    <property type="match status" value="1"/>
</dbReference>
<dbReference type="InterPro" id="IPR011075">
    <property type="entry name" value="TetR_C"/>
</dbReference>
<dbReference type="Pfam" id="PF16925">
    <property type="entry name" value="TetR_C_13"/>
    <property type="match status" value="1"/>
</dbReference>
<gene>
    <name evidence="6" type="ORF">HER31_08545</name>
</gene>
<dbReference type="SUPFAM" id="SSF48498">
    <property type="entry name" value="Tetracyclin repressor-like, C-terminal domain"/>
    <property type="match status" value="1"/>
</dbReference>
<dbReference type="EMBL" id="CP051180">
    <property type="protein sequence ID" value="QIZ76918.1"/>
    <property type="molecule type" value="Genomic_DNA"/>
</dbReference>
<keyword evidence="2 4" id="KW-0238">DNA-binding</keyword>
<feature type="domain" description="HTH tetR-type" evidence="5">
    <location>
        <begin position="8"/>
        <end position="68"/>
    </location>
</feature>
<dbReference type="RefSeq" id="WP_168660179.1">
    <property type="nucleotide sequence ID" value="NZ_CP051180.1"/>
</dbReference>
<dbReference type="PANTHER" id="PTHR47506:SF6">
    <property type="entry name" value="HTH-TYPE TRANSCRIPTIONAL REPRESSOR NEMR"/>
    <property type="match status" value="1"/>
</dbReference>
<proteinExistence type="predicted"/>
<evidence type="ECO:0000313" key="6">
    <source>
        <dbReference type="EMBL" id="QIZ76918.1"/>
    </source>
</evidence>
<sequence>MARPRRNDHNRELLIETGLELLAKQGYHGTGLKQILDTVSVPKGSFYHYFESKEHFVAAVIDHYREQIMQRLLLLQASTPQQPAVVIEQIVVQGAQLYRQNQCDKGCLVGSLAAELGSQNRHCHEAMQRFWHEFDQWLAALIDEGKASAVITSSLPSLQLARLFWDSWQGGLIRMQLQGNTKQLNQQMELVLTQLFGIKLQHQGDAA</sequence>
<accession>A0A6H1UDK1</accession>
<evidence type="ECO:0000256" key="4">
    <source>
        <dbReference type="PROSITE-ProRule" id="PRU00335"/>
    </source>
</evidence>
<dbReference type="InterPro" id="IPR001647">
    <property type="entry name" value="HTH_TetR"/>
</dbReference>
<organism evidence="6 7">
    <name type="scientific">Ferrimonas lipolytica</name>
    <dbReference type="NCBI Taxonomy" id="2724191"/>
    <lineage>
        <taxon>Bacteria</taxon>
        <taxon>Pseudomonadati</taxon>
        <taxon>Pseudomonadota</taxon>
        <taxon>Gammaproteobacteria</taxon>
        <taxon>Alteromonadales</taxon>
        <taxon>Ferrimonadaceae</taxon>
        <taxon>Ferrimonas</taxon>
    </lineage>
</organism>
<keyword evidence="7" id="KW-1185">Reference proteome</keyword>
<evidence type="ECO:0000313" key="7">
    <source>
        <dbReference type="Proteomes" id="UP000501602"/>
    </source>
</evidence>
<dbReference type="InterPro" id="IPR036271">
    <property type="entry name" value="Tet_transcr_reg_TetR-rel_C_sf"/>
</dbReference>